<dbReference type="AlphaFoldDB" id="A0A7J7JMR6"/>
<reference evidence="1" key="1">
    <citation type="submission" date="2020-06" db="EMBL/GenBank/DDBJ databases">
        <title>Draft genome of Bugula neritina, a colonial animal packing powerful symbionts and potential medicines.</title>
        <authorList>
            <person name="Rayko M."/>
        </authorList>
    </citation>
    <scope>NUCLEOTIDE SEQUENCE [LARGE SCALE GENOMIC DNA]</scope>
    <source>
        <strain evidence="1">Kwan_BN1</strain>
    </source>
</reference>
<gene>
    <name evidence="1" type="ORF">EB796_014044</name>
</gene>
<evidence type="ECO:0000313" key="2">
    <source>
        <dbReference type="Proteomes" id="UP000593567"/>
    </source>
</evidence>
<organism evidence="1 2">
    <name type="scientific">Bugula neritina</name>
    <name type="common">Brown bryozoan</name>
    <name type="synonym">Sertularia neritina</name>
    <dbReference type="NCBI Taxonomy" id="10212"/>
    <lineage>
        <taxon>Eukaryota</taxon>
        <taxon>Metazoa</taxon>
        <taxon>Spiralia</taxon>
        <taxon>Lophotrochozoa</taxon>
        <taxon>Bryozoa</taxon>
        <taxon>Gymnolaemata</taxon>
        <taxon>Cheilostomatida</taxon>
        <taxon>Flustrina</taxon>
        <taxon>Buguloidea</taxon>
        <taxon>Bugulidae</taxon>
        <taxon>Bugula</taxon>
    </lineage>
</organism>
<sequence>MLNIPGIVPNPLNSWGYLWRGSNSALLTALTTANKLKLFSSLKPKRFNLDPLRTYKQALVFLSLLSKRTSASPMTESCELSAPVKTLSLLQRLSAKVLQVFSVIVDTSAPVSKTNSILLPSTLRCCFSASTPPYSQLLLNLTLLDLVFLSRELSPSSLGDLHERWFPLLAVCSISELLFLELL</sequence>
<keyword evidence="2" id="KW-1185">Reference proteome</keyword>
<dbReference type="EMBL" id="VXIV02002056">
    <property type="protein sequence ID" value="KAF6027642.1"/>
    <property type="molecule type" value="Genomic_DNA"/>
</dbReference>
<proteinExistence type="predicted"/>
<dbReference type="Proteomes" id="UP000593567">
    <property type="component" value="Unassembled WGS sequence"/>
</dbReference>
<protein>
    <submittedName>
        <fullName evidence="1">Uncharacterized protein</fullName>
    </submittedName>
</protein>
<accession>A0A7J7JMR6</accession>
<evidence type="ECO:0000313" key="1">
    <source>
        <dbReference type="EMBL" id="KAF6027642.1"/>
    </source>
</evidence>
<name>A0A7J7JMR6_BUGNE</name>
<comment type="caution">
    <text evidence="1">The sequence shown here is derived from an EMBL/GenBank/DDBJ whole genome shotgun (WGS) entry which is preliminary data.</text>
</comment>